<reference evidence="8 9" key="1">
    <citation type="journal article" date="2018" name="BMC Genomics">
        <title>Genomic evidence for intraspecific hybridization in a clonal and extremely halotolerant yeast.</title>
        <authorList>
            <person name="Gostincar C."/>
            <person name="Stajich J.E."/>
            <person name="Zupancic J."/>
            <person name="Zalar P."/>
            <person name="Gunde-Cimerman N."/>
        </authorList>
    </citation>
    <scope>NUCLEOTIDE SEQUENCE [LARGE SCALE GENOMIC DNA]</scope>
    <source>
        <strain evidence="8 9">EXF-171</strain>
    </source>
</reference>
<feature type="binding site" evidence="6">
    <location>
        <position position="235"/>
    </location>
    <ligand>
        <name>substrate</name>
    </ligand>
</feature>
<feature type="active site" description="Charge relay system" evidence="5">
    <location>
        <position position="235"/>
    </location>
</feature>
<comment type="similarity">
    <text evidence="2">Belongs to the amidase family.</text>
</comment>
<dbReference type="InterPro" id="IPR036928">
    <property type="entry name" value="AS_sf"/>
</dbReference>
<evidence type="ECO:0000313" key="9">
    <source>
        <dbReference type="Proteomes" id="UP000281468"/>
    </source>
</evidence>
<comment type="caution">
    <text evidence="8">The sequence shown here is derived from an EMBL/GenBank/DDBJ whole genome shotgun (WGS) entry which is preliminary data.</text>
</comment>
<feature type="binding site" evidence="6">
    <location>
        <position position="209"/>
    </location>
    <ligand>
        <name>substrate</name>
    </ligand>
</feature>
<evidence type="ECO:0000259" key="7">
    <source>
        <dbReference type="Pfam" id="PF01425"/>
    </source>
</evidence>
<dbReference type="InterPro" id="IPR020556">
    <property type="entry name" value="Amidase_CS"/>
</dbReference>
<comment type="catalytic activity">
    <reaction evidence="1">
        <text>a monocarboxylic acid amide + H2O = a monocarboxylate + NH4(+)</text>
        <dbReference type="Rhea" id="RHEA:12020"/>
        <dbReference type="ChEBI" id="CHEBI:15377"/>
        <dbReference type="ChEBI" id="CHEBI:28938"/>
        <dbReference type="ChEBI" id="CHEBI:35757"/>
        <dbReference type="ChEBI" id="CHEBI:83628"/>
        <dbReference type="EC" id="3.5.1.4"/>
    </reaction>
</comment>
<dbReference type="Proteomes" id="UP000281468">
    <property type="component" value="Unassembled WGS sequence"/>
</dbReference>
<dbReference type="PANTHER" id="PTHR46072">
    <property type="entry name" value="AMIDASE-RELATED-RELATED"/>
    <property type="match status" value="1"/>
</dbReference>
<accession>A0A3M7HYF9</accession>
<dbReference type="AlphaFoldDB" id="A0A3M7HYF9"/>
<evidence type="ECO:0000256" key="1">
    <source>
        <dbReference type="ARBA" id="ARBA00001311"/>
    </source>
</evidence>
<gene>
    <name evidence="8" type="ORF">D0862_00403</name>
</gene>
<feature type="active site" description="Charge relay system" evidence="5">
    <location>
        <position position="160"/>
    </location>
</feature>
<dbReference type="Pfam" id="PF01425">
    <property type="entry name" value="Amidase"/>
    <property type="match status" value="1"/>
</dbReference>
<dbReference type="EMBL" id="QWIQ01000005">
    <property type="protein sequence ID" value="RMZ18287.1"/>
    <property type="molecule type" value="Genomic_DNA"/>
</dbReference>
<dbReference type="VEuPathDB" id="FungiDB:BTJ68_11281"/>
<organism evidence="8 9">
    <name type="scientific">Hortaea werneckii</name>
    <name type="common">Black yeast</name>
    <name type="synonym">Cladosporium werneckii</name>
    <dbReference type="NCBI Taxonomy" id="91943"/>
    <lineage>
        <taxon>Eukaryota</taxon>
        <taxon>Fungi</taxon>
        <taxon>Dikarya</taxon>
        <taxon>Ascomycota</taxon>
        <taxon>Pezizomycotina</taxon>
        <taxon>Dothideomycetes</taxon>
        <taxon>Dothideomycetidae</taxon>
        <taxon>Mycosphaerellales</taxon>
        <taxon>Teratosphaeriaceae</taxon>
        <taxon>Hortaea</taxon>
    </lineage>
</organism>
<keyword evidence="4" id="KW-0378">Hydrolase</keyword>
<dbReference type="InterPro" id="IPR023631">
    <property type="entry name" value="Amidase_dom"/>
</dbReference>
<dbReference type="GO" id="GO:0004040">
    <property type="term" value="F:amidase activity"/>
    <property type="evidence" value="ECO:0007669"/>
    <property type="project" value="UniProtKB-EC"/>
</dbReference>
<dbReference type="PANTHER" id="PTHR46072:SF11">
    <property type="entry name" value="AMIDASE-RELATED"/>
    <property type="match status" value="1"/>
</dbReference>
<feature type="domain" description="Amidase" evidence="7">
    <location>
        <begin position="104"/>
        <end position="549"/>
    </location>
</feature>
<evidence type="ECO:0000313" key="8">
    <source>
        <dbReference type="EMBL" id="RMZ18287.1"/>
    </source>
</evidence>
<protein>
    <recommendedName>
        <fullName evidence="3">amidase</fullName>
        <ecNumber evidence="3">3.5.1.4</ecNumber>
    </recommendedName>
</protein>
<evidence type="ECO:0000256" key="4">
    <source>
        <dbReference type="ARBA" id="ARBA00022801"/>
    </source>
</evidence>
<evidence type="ECO:0000256" key="2">
    <source>
        <dbReference type="ARBA" id="ARBA00009199"/>
    </source>
</evidence>
<dbReference type="EC" id="3.5.1.4" evidence="3"/>
<dbReference type="Gene3D" id="3.90.1300.10">
    <property type="entry name" value="Amidase signature (AS) domain"/>
    <property type="match status" value="1"/>
</dbReference>
<dbReference type="PIRSF" id="PIRSF001221">
    <property type="entry name" value="Amidase_fungi"/>
    <property type="match status" value="1"/>
</dbReference>
<feature type="active site" description="Acyl-ester intermediate" evidence="5">
    <location>
        <position position="259"/>
    </location>
</feature>
<dbReference type="SUPFAM" id="SSF75304">
    <property type="entry name" value="Amidase signature (AS) enzymes"/>
    <property type="match status" value="1"/>
</dbReference>
<evidence type="ECO:0000256" key="3">
    <source>
        <dbReference type="ARBA" id="ARBA00012922"/>
    </source>
</evidence>
<feature type="binding site" evidence="6">
    <location>
        <begin position="256"/>
        <end position="259"/>
    </location>
    <ligand>
        <name>substrate</name>
    </ligand>
</feature>
<evidence type="ECO:0000256" key="5">
    <source>
        <dbReference type="PIRSR" id="PIRSR001221-1"/>
    </source>
</evidence>
<evidence type="ECO:0000256" key="6">
    <source>
        <dbReference type="PIRSR" id="PIRSR001221-2"/>
    </source>
</evidence>
<proteinExistence type="inferred from homology"/>
<name>A0A3M7HYF9_HORWE</name>
<sequence>MSQDDPSGIYYANITQDISATMEPPKVDDQDWTDIAAKAQTRLRNSVPTEWRIPHHKLPKDDQLDVTGFPRECGLLTPEELKITESFATDIVGAIAAGEWTAEEVTRAFCKRAAVAHQVTNCLTITMFDEALAHAKRLDEHFTRTGTTVGPLHGLPISLKDNFNIPGKPSSVGFCGWALDPLKHESTIVGMLRDLGAVAYVKTNVPVAMMIAETVNNCYGRTVNPLNRALTSGGSSGGESSLIAMCGSPLGVGTDIGGSLRIPAACTGIYTIRPSYGRFPHFDARSGMAGQEAVGSVHGPMARSLADLRLWAESVVGAKPWLKDPKCIPMPWRDVQIKQRPKIAVLWDNLIVTPTPPVQRALKLTVEKLKSKGYDVVDWPARDHAEALELLGKFFVADGGTSIRKILEAVQEPFRPEMRDYEVAKELGVYQLWQLQNARTDLCKRYLDRWAGCEGLDAILGPTTPYAAPKNGQFKNVSYTGVFNILDYSSVSFPSGICADKATDVYGEGFRPHTEIDKTTMEDYDAAAVHGIPVSLQLTGRRLEEEKMLALTERVITDLI</sequence>
<dbReference type="PROSITE" id="PS00571">
    <property type="entry name" value="AMIDASES"/>
    <property type="match status" value="1"/>
</dbReference>